<dbReference type="PANTHER" id="PTHR34094:SF1">
    <property type="entry name" value="PROTEIN FAM185A"/>
    <property type="match status" value="1"/>
</dbReference>
<gene>
    <name evidence="2" type="ORF">ABEG17_15400</name>
</gene>
<proteinExistence type="predicted"/>
<dbReference type="EMBL" id="CP157483">
    <property type="protein sequence ID" value="XBO42942.1"/>
    <property type="molecule type" value="Genomic_DNA"/>
</dbReference>
<dbReference type="Pfam" id="PF13349">
    <property type="entry name" value="DUF4097"/>
    <property type="match status" value="1"/>
</dbReference>
<protein>
    <submittedName>
        <fullName evidence="2">DUF4097 family beta strand repeat-containing protein</fullName>
    </submittedName>
</protein>
<name>A0AAU7JRT3_9MICO</name>
<sequence length="274" mass="28139">MSEEWSIDSPRVLDIGGDGEQVTSLSVAVVGGRVDVVTHTDSPTARVEVADVRGMPLRVVWDGSKLKITHGVDGARILDKVRQVFDGLEHNRVALSISVPEDAQTTVSTVSATGLLAGLRSGAKANTVSGSMTLDDIVGPVDINTVSGDVECEGLRGPLKVNTVSGAVTAQRSDVPEVNIHTVSGDVTLDLVNSATSIGSSSVSGDVTVRAPHDGYDVKASLASGQVVIDGRTFDKFSRPASGRLSDGAGSLRLKANAVSGNVVVLNAHPGSPA</sequence>
<evidence type="ECO:0000313" key="2">
    <source>
        <dbReference type="EMBL" id="XBO42942.1"/>
    </source>
</evidence>
<reference evidence="2" key="1">
    <citation type="submission" date="2024-05" db="EMBL/GenBank/DDBJ databases">
        <authorList>
            <person name="Kim S."/>
            <person name="Heo J."/>
            <person name="Choi H."/>
            <person name="Choi Y."/>
            <person name="Kwon S.-W."/>
            <person name="Kim Y."/>
        </authorList>
    </citation>
    <scope>NUCLEOTIDE SEQUENCE</scope>
    <source>
        <strain evidence="2">KACC 23699</strain>
    </source>
</reference>
<evidence type="ECO:0000259" key="1">
    <source>
        <dbReference type="Pfam" id="PF13349"/>
    </source>
</evidence>
<dbReference type="InterPro" id="IPR025164">
    <property type="entry name" value="Toastrack_DUF4097"/>
</dbReference>
<organism evidence="2">
    <name type="scientific">Pedococcus sp. KACC 23699</name>
    <dbReference type="NCBI Taxonomy" id="3149228"/>
    <lineage>
        <taxon>Bacteria</taxon>
        <taxon>Bacillati</taxon>
        <taxon>Actinomycetota</taxon>
        <taxon>Actinomycetes</taxon>
        <taxon>Micrococcales</taxon>
        <taxon>Intrasporangiaceae</taxon>
        <taxon>Pedococcus</taxon>
    </lineage>
</organism>
<dbReference type="RefSeq" id="WP_406830366.1">
    <property type="nucleotide sequence ID" value="NZ_CP157483.1"/>
</dbReference>
<dbReference type="AlphaFoldDB" id="A0AAU7JRT3"/>
<feature type="domain" description="DUF4097" evidence="1">
    <location>
        <begin position="62"/>
        <end position="265"/>
    </location>
</feature>
<accession>A0AAU7JRT3</accession>
<dbReference type="PANTHER" id="PTHR34094">
    <property type="match status" value="1"/>
</dbReference>